<evidence type="ECO:0000313" key="9">
    <source>
        <dbReference type="EMBL" id="VFR25327.1"/>
    </source>
</evidence>
<evidence type="ECO:0000256" key="7">
    <source>
        <dbReference type="ARBA" id="ARBA00023136"/>
    </source>
</evidence>
<evidence type="ECO:0000256" key="8">
    <source>
        <dbReference type="SAM" id="Phobius"/>
    </source>
</evidence>
<gene>
    <name evidence="9" type="ORF">AMP9_1923</name>
</gene>
<evidence type="ECO:0000256" key="5">
    <source>
        <dbReference type="ARBA" id="ARBA00022692"/>
    </source>
</evidence>
<dbReference type="SUPFAM" id="SSF54523">
    <property type="entry name" value="Pili subunits"/>
    <property type="match status" value="1"/>
</dbReference>
<dbReference type="PROSITE" id="PS00409">
    <property type="entry name" value="PROKAR_NTER_METHYL"/>
    <property type="match status" value="1"/>
</dbReference>
<dbReference type="InterPro" id="IPR012902">
    <property type="entry name" value="N_methyl_site"/>
</dbReference>
<dbReference type="AlphaFoldDB" id="A0A484PL53"/>
<evidence type="ECO:0000256" key="2">
    <source>
        <dbReference type="ARBA" id="ARBA00022475"/>
    </source>
</evidence>
<keyword evidence="4" id="KW-0997">Cell inner membrane</keyword>
<keyword evidence="3" id="KW-0488">Methylation</keyword>
<dbReference type="Pfam" id="PF07963">
    <property type="entry name" value="N_methyl"/>
    <property type="match status" value="1"/>
</dbReference>
<dbReference type="NCBIfam" id="TIGR02532">
    <property type="entry name" value="IV_pilin_GFxxxE"/>
    <property type="match status" value="1"/>
</dbReference>
<keyword evidence="7 8" id="KW-0472">Membrane</keyword>
<evidence type="ECO:0000256" key="6">
    <source>
        <dbReference type="ARBA" id="ARBA00022989"/>
    </source>
</evidence>
<keyword evidence="6 8" id="KW-1133">Transmembrane helix</keyword>
<protein>
    <submittedName>
        <fullName evidence="9">General secretion pathway protein J</fullName>
    </submittedName>
</protein>
<dbReference type="InterPro" id="IPR051621">
    <property type="entry name" value="T2SS_protein_J"/>
</dbReference>
<keyword evidence="5 8" id="KW-0812">Transmembrane</keyword>
<name>A0A484PL53_9ZZZZ</name>
<accession>A0A484PL53</accession>
<feature type="transmembrane region" description="Helical" evidence="8">
    <location>
        <begin position="12"/>
        <end position="33"/>
    </location>
</feature>
<evidence type="ECO:0000256" key="3">
    <source>
        <dbReference type="ARBA" id="ARBA00022481"/>
    </source>
</evidence>
<dbReference type="PANTHER" id="PTHR39583:SF2">
    <property type="entry name" value="TYPE II SECRETION SYSTEM PROTEIN J"/>
    <property type="match status" value="1"/>
</dbReference>
<organism evidence="9">
    <name type="scientific">plant metagenome</name>
    <dbReference type="NCBI Taxonomy" id="1297885"/>
    <lineage>
        <taxon>unclassified sequences</taxon>
        <taxon>metagenomes</taxon>
        <taxon>organismal metagenomes</taxon>
    </lineage>
</organism>
<dbReference type="EMBL" id="CAADHY010000018">
    <property type="protein sequence ID" value="VFR25327.1"/>
    <property type="molecule type" value="Genomic_DNA"/>
</dbReference>
<keyword evidence="2" id="KW-1003">Cell membrane</keyword>
<dbReference type="GO" id="GO:0005886">
    <property type="term" value="C:plasma membrane"/>
    <property type="evidence" value="ECO:0007669"/>
    <property type="project" value="UniProtKB-SubCell"/>
</dbReference>
<evidence type="ECO:0000256" key="1">
    <source>
        <dbReference type="ARBA" id="ARBA00004377"/>
    </source>
</evidence>
<reference evidence="9" key="1">
    <citation type="submission" date="2019-03" db="EMBL/GenBank/DDBJ databases">
        <authorList>
            <person name="Danneels B."/>
        </authorList>
    </citation>
    <scope>NUCLEOTIDE SEQUENCE</scope>
</reference>
<sequence length="213" mass="22908">MAMTPPRASQGGFTLVEVLVALLLMAVLSLVSWRGLDSVTSIREHLERDGERDEAILRALGQLERDVRMRAPDHVLDGGALASAAVGPRLLPPAVALAQAGQSWRLDVVRTPAEGEGAWQRVQWWQQDGVLRRAVPPASDAYPLPDPESVPSQPVLTGVTGFSVRAYIPGRGWMALPLSANQAAQAASGLEFTLRLAANGQPPQDYRRVVSLP</sequence>
<dbReference type="GO" id="GO:0015628">
    <property type="term" value="P:protein secretion by the type II secretion system"/>
    <property type="evidence" value="ECO:0007669"/>
    <property type="project" value="TreeGrafter"/>
</dbReference>
<dbReference type="InterPro" id="IPR045584">
    <property type="entry name" value="Pilin-like"/>
</dbReference>
<dbReference type="PANTHER" id="PTHR39583">
    <property type="entry name" value="TYPE II SECRETION SYSTEM PROTEIN J-RELATED"/>
    <property type="match status" value="1"/>
</dbReference>
<evidence type="ECO:0000256" key="4">
    <source>
        <dbReference type="ARBA" id="ARBA00022519"/>
    </source>
</evidence>
<comment type="subcellular location">
    <subcellularLocation>
        <location evidence="1">Cell inner membrane</location>
        <topology evidence="1">Single-pass membrane protein</topology>
    </subcellularLocation>
</comment>
<proteinExistence type="predicted"/>